<dbReference type="AlphaFoldDB" id="A0A7G1KMC9"/>
<dbReference type="KEGG" id="nwl:NWFMUON74_31550"/>
<dbReference type="RefSeq" id="WP_187688505.1">
    <property type="nucleotide sequence ID" value="NZ_AP023396.1"/>
</dbReference>
<dbReference type="Proteomes" id="UP000516173">
    <property type="component" value="Chromosome"/>
</dbReference>
<feature type="signal peptide" evidence="1">
    <location>
        <begin position="1"/>
        <end position="24"/>
    </location>
</feature>
<organism evidence="2 3">
    <name type="scientific">Nocardia wallacei</name>
    <dbReference type="NCBI Taxonomy" id="480035"/>
    <lineage>
        <taxon>Bacteria</taxon>
        <taxon>Bacillati</taxon>
        <taxon>Actinomycetota</taxon>
        <taxon>Actinomycetes</taxon>
        <taxon>Mycobacteriales</taxon>
        <taxon>Nocardiaceae</taxon>
        <taxon>Nocardia</taxon>
    </lineage>
</organism>
<keyword evidence="3" id="KW-1185">Reference proteome</keyword>
<reference evidence="2 3" key="1">
    <citation type="submission" date="2020-08" db="EMBL/GenBank/DDBJ databases">
        <title>Genome Sequencing of Nocardia wallacei strain FMUON74 and assembly.</title>
        <authorList>
            <person name="Toyokawa M."/>
            <person name="Uesaka K."/>
        </authorList>
    </citation>
    <scope>NUCLEOTIDE SEQUENCE [LARGE SCALE GENOMIC DNA]</scope>
    <source>
        <strain evidence="2 3">FMUON74</strain>
    </source>
</reference>
<proteinExistence type="predicted"/>
<evidence type="ECO:0000256" key="1">
    <source>
        <dbReference type="SAM" id="SignalP"/>
    </source>
</evidence>
<protein>
    <submittedName>
        <fullName evidence="2">Uncharacterized protein</fullName>
    </submittedName>
</protein>
<dbReference type="GeneID" id="80347699"/>
<accession>A0A7G1KMC9</accession>
<sequence>MALPMTAHVLVSLAAGLGATALVALTTRAPTRTDSGARDNYVTAVRTAAR</sequence>
<keyword evidence="1" id="KW-0732">Signal</keyword>
<evidence type="ECO:0000313" key="2">
    <source>
        <dbReference type="EMBL" id="BCK55383.1"/>
    </source>
</evidence>
<name>A0A7G1KMC9_9NOCA</name>
<feature type="chain" id="PRO_5028924276" evidence="1">
    <location>
        <begin position="25"/>
        <end position="50"/>
    </location>
</feature>
<dbReference type="EMBL" id="AP023396">
    <property type="protein sequence ID" value="BCK55383.1"/>
    <property type="molecule type" value="Genomic_DNA"/>
</dbReference>
<evidence type="ECO:0000313" key="3">
    <source>
        <dbReference type="Proteomes" id="UP000516173"/>
    </source>
</evidence>
<gene>
    <name evidence="2" type="ORF">NWFMUON74_31550</name>
</gene>